<evidence type="ECO:0000256" key="2">
    <source>
        <dbReference type="SAM" id="SignalP"/>
    </source>
</evidence>
<protein>
    <submittedName>
        <fullName evidence="3">Uncharacterized protein</fullName>
    </submittedName>
</protein>
<feature type="transmembrane region" description="Helical" evidence="1">
    <location>
        <begin position="146"/>
        <end position="165"/>
    </location>
</feature>
<keyword evidence="1" id="KW-0812">Transmembrane</keyword>
<keyword evidence="2" id="KW-0732">Signal</keyword>
<evidence type="ECO:0000256" key="1">
    <source>
        <dbReference type="SAM" id="Phobius"/>
    </source>
</evidence>
<organism evidence="3">
    <name type="scientific">Phaeocystis antarctica</name>
    <dbReference type="NCBI Taxonomy" id="33657"/>
    <lineage>
        <taxon>Eukaryota</taxon>
        <taxon>Haptista</taxon>
        <taxon>Haptophyta</taxon>
        <taxon>Prymnesiophyceae</taxon>
        <taxon>Phaeocystales</taxon>
        <taxon>Phaeocystaceae</taxon>
        <taxon>Phaeocystis</taxon>
    </lineage>
</organism>
<name>A0A7S0HYC8_9EUKA</name>
<keyword evidence="1" id="KW-1133">Transmembrane helix</keyword>
<proteinExistence type="predicted"/>
<evidence type="ECO:0000313" key="3">
    <source>
        <dbReference type="EMBL" id="CAD8505400.1"/>
    </source>
</evidence>
<feature type="signal peptide" evidence="2">
    <location>
        <begin position="1"/>
        <end position="17"/>
    </location>
</feature>
<sequence length="172" mass="18585">MELRRFALVALLASASAFQLRPCAGRTAAARPALAQPPRILLAEEGNELPSLPSPFAVSDSLIQFSTLSDDYKKVVLAALEQSNKGRILSGMPVYPSVEGMVESYMEYEGTEKGMSLLEAEDEVVRYLQRKALLDEGGLDGDAQEYFTFGLLALLIGGVAYALIFPSEVPPV</sequence>
<dbReference type="AlphaFoldDB" id="A0A7S0HYC8"/>
<dbReference type="EMBL" id="HBEP01031934">
    <property type="protein sequence ID" value="CAD8505400.1"/>
    <property type="molecule type" value="Transcribed_RNA"/>
</dbReference>
<reference evidence="3" key="1">
    <citation type="submission" date="2021-01" db="EMBL/GenBank/DDBJ databases">
        <authorList>
            <person name="Corre E."/>
            <person name="Pelletier E."/>
            <person name="Niang G."/>
            <person name="Scheremetjew M."/>
            <person name="Finn R."/>
            <person name="Kale V."/>
            <person name="Holt S."/>
            <person name="Cochrane G."/>
            <person name="Meng A."/>
            <person name="Brown T."/>
            <person name="Cohen L."/>
        </authorList>
    </citation>
    <scope>NUCLEOTIDE SEQUENCE</scope>
    <source>
        <strain evidence="3">CCMP1374</strain>
    </source>
</reference>
<keyword evidence="1" id="KW-0472">Membrane</keyword>
<feature type="chain" id="PRO_5030572154" evidence="2">
    <location>
        <begin position="18"/>
        <end position="172"/>
    </location>
</feature>
<accession>A0A7S0HYC8</accession>
<gene>
    <name evidence="3" type="ORF">PANT1444_LOCUS18032</name>
</gene>